<feature type="transmembrane region" description="Helical" evidence="6">
    <location>
        <begin position="45"/>
        <end position="69"/>
    </location>
</feature>
<sequence length="428" mass="46979">MGSKAIVVTLLACIASTCVFSLDVAIINSLNVMQSFQNYFELNPALAGLNVTILYVGCVFAVPFAGFVLDRYGRRRGLMIGSAIALLGATLQASAHEKVQLLFGRFLLGLSFIITGAGAPSWLMEVGPPKYREEITNAMVACLPITGMMGGLIYLGLYNKTSNWTWRAGLMVIKADIAGPAIALLILPFAPESIRWLVAEGRADEAFEVLVKIRQRTRNDPEILAEFQQIKQTIELERQLSQRDSWKSLVSPVVGTMVIAASFATLAILQQRIEATNQAAFAKGAVAVCFILYWAAFSSWMLLNYSYPPEILKYTQRARGVGVGVGQALGYLVGAGLSYAIPLAIQNLSWRYYILNCLWNVPIFVVIWWLFPETKGKTLEEIDSIFDGSIAKSSLHVIEGLPDPFIEGGQHEVKLKELKDSRVATSAQ</sequence>
<feature type="transmembrane region" description="Helical" evidence="6">
    <location>
        <begin position="249"/>
        <end position="269"/>
    </location>
</feature>
<evidence type="ECO:0000259" key="7">
    <source>
        <dbReference type="PROSITE" id="PS50850"/>
    </source>
</evidence>
<name>A0A9P5BRA5_COLSI</name>
<dbReference type="InterPro" id="IPR020846">
    <property type="entry name" value="MFS_dom"/>
</dbReference>
<feature type="transmembrane region" description="Helical" evidence="6">
    <location>
        <begin position="135"/>
        <end position="157"/>
    </location>
</feature>
<evidence type="ECO:0000256" key="1">
    <source>
        <dbReference type="ARBA" id="ARBA00004141"/>
    </source>
</evidence>
<dbReference type="AlphaFoldDB" id="A0A9P5BRA5"/>
<evidence type="ECO:0000256" key="2">
    <source>
        <dbReference type="ARBA" id="ARBA00010992"/>
    </source>
</evidence>
<feature type="transmembrane region" description="Helical" evidence="6">
    <location>
        <begin position="169"/>
        <end position="190"/>
    </location>
</feature>
<dbReference type="InterPro" id="IPR050360">
    <property type="entry name" value="MFS_Sugar_Transporters"/>
</dbReference>
<dbReference type="GO" id="GO:0005351">
    <property type="term" value="F:carbohydrate:proton symporter activity"/>
    <property type="evidence" value="ECO:0007669"/>
    <property type="project" value="TreeGrafter"/>
</dbReference>
<dbReference type="OrthoDB" id="6612291at2759"/>
<dbReference type="InterPro" id="IPR005829">
    <property type="entry name" value="Sugar_transporter_CS"/>
</dbReference>
<dbReference type="InterPro" id="IPR005828">
    <property type="entry name" value="MFS_sugar_transport-like"/>
</dbReference>
<dbReference type="Proteomes" id="UP000711996">
    <property type="component" value="Unassembled WGS sequence"/>
</dbReference>
<feature type="transmembrane region" description="Helical" evidence="6">
    <location>
        <begin position="281"/>
        <end position="303"/>
    </location>
</feature>
<reference evidence="8" key="1">
    <citation type="submission" date="2019-06" db="EMBL/GenBank/DDBJ databases">
        <authorList>
            <person name="Gan P."/>
            <person name="Shirasu K."/>
        </authorList>
    </citation>
    <scope>NUCLEOTIDE SEQUENCE [LARGE SCALE GENOMIC DNA]</scope>
    <source>
        <strain evidence="8">CAD2</strain>
    </source>
</reference>
<dbReference type="PROSITE" id="PS50850">
    <property type="entry name" value="MFS"/>
    <property type="match status" value="1"/>
</dbReference>
<evidence type="ECO:0000256" key="4">
    <source>
        <dbReference type="ARBA" id="ARBA00022989"/>
    </source>
</evidence>
<feature type="domain" description="Major facilitator superfamily (MFS) profile" evidence="7">
    <location>
        <begin position="9"/>
        <end position="428"/>
    </location>
</feature>
<evidence type="ECO:0000256" key="6">
    <source>
        <dbReference type="SAM" id="Phobius"/>
    </source>
</evidence>
<dbReference type="PANTHER" id="PTHR48022:SF2">
    <property type="entry name" value="PLASTIDIC GLUCOSE TRANSPORTER 4"/>
    <property type="match status" value="1"/>
</dbReference>
<comment type="caution">
    <text evidence="8">The sequence shown here is derived from an EMBL/GenBank/DDBJ whole genome shotgun (WGS) entry which is preliminary data.</text>
</comment>
<proteinExistence type="inferred from homology"/>
<dbReference type="Gene3D" id="1.20.1250.20">
    <property type="entry name" value="MFS general substrate transporter like domains"/>
    <property type="match status" value="2"/>
</dbReference>
<dbReference type="SUPFAM" id="SSF103473">
    <property type="entry name" value="MFS general substrate transporter"/>
    <property type="match status" value="1"/>
</dbReference>
<protein>
    <submittedName>
        <fullName evidence="8">Metabolite transport protein YncC</fullName>
    </submittedName>
</protein>
<evidence type="ECO:0000256" key="5">
    <source>
        <dbReference type="ARBA" id="ARBA00023136"/>
    </source>
</evidence>
<feature type="transmembrane region" description="Helical" evidence="6">
    <location>
        <begin position="352"/>
        <end position="371"/>
    </location>
</feature>
<gene>
    <name evidence="8" type="primary">yncC</name>
    <name evidence="8" type="ORF">CGCSCA2_v011788</name>
</gene>
<dbReference type="PROSITE" id="PS00216">
    <property type="entry name" value="SUGAR_TRANSPORT_1"/>
    <property type="match status" value="1"/>
</dbReference>
<keyword evidence="4 6" id="KW-1133">Transmembrane helix</keyword>
<feature type="transmembrane region" description="Helical" evidence="6">
    <location>
        <begin position="102"/>
        <end position="123"/>
    </location>
</feature>
<evidence type="ECO:0000313" key="9">
    <source>
        <dbReference type="Proteomes" id="UP000711996"/>
    </source>
</evidence>
<evidence type="ECO:0000313" key="8">
    <source>
        <dbReference type="EMBL" id="KAF4849848.1"/>
    </source>
</evidence>
<dbReference type="EMBL" id="QPMT01000048">
    <property type="protein sequence ID" value="KAF4849848.1"/>
    <property type="molecule type" value="Genomic_DNA"/>
</dbReference>
<feature type="transmembrane region" description="Helical" evidence="6">
    <location>
        <begin position="323"/>
        <end position="345"/>
    </location>
</feature>
<comment type="subcellular location">
    <subcellularLocation>
        <location evidence="1">Membrane</location>
        <topology evidence="1">Multi-pass membrane protein</topology>
    </subcellularLocation>
</comment>
<keyword evidence="9" id="KW-1185">Reference proteome</keyword>
<dbReference type="GO" id="GO:0016020">
    <property type="term" value="C:membrane"/>
    <property type="evidence" value="ECO:0007669"/>
    <property type="project" value="UniProtKB-SubCell"/>
</dbReference>
<dbReference type="PANTHER" id="PTHR48022">
    <property type="entry name" value="PLASTIDIC GLUCOSE TRANSPORTER 4"/>
    <property type="match status" value="1"/>
</dbReference>
<dbReference type="InterPro" id="IPR036259">
    <property type="entry name" value="MFS_trans_sf"/>
</dbReference>
<dbReference type="Pfam" id="PF00083">
    <property type="entry name" value="Sugar_tr"/>
    <property type="match status" value="2"/>
</dbReference>
<keyword evidence="5 6" id="KW-0472">Membrane</keyword>
<organism evidence="8 9">
    <name type="scientific">Colletotrichum siamense</name>
    <name type="common">Anthracnose fungus</name>
    <dbReference type="NCBI Taxonomy" id="690259"/>
    <lineage>
        <taxon>Eukaryota</taxon>
        <taxon>Fungi</taxon>
        <taxon>Dikarya</taxon>
        <taxon>Ascomycota</taxon>
        <taxon>Pezizomycotina</taxon>
        <taxon>Sordariomycetes</taxon>
        <taxon>Hypocreomycetidae</taxon>
        <taxon>Glomerellales</taxon>
        <taxon>Glomerellaceae</taxon>
        <taxon>Colletotrichum</taxon>
        <taxon>Colletotrichum gloeosporioides species complex</taxon>
    </lineage>
</organism>
<evidence type="ECO:0000256" key="3">
    <source>
        <dbReference type="ARBA" id="ARBA00022692"/>
    </source>
</evidence>
<keyword evidence="3 6" id="KW-0812">Transmembrane</keyword>
<comment type="similarity">
    <text evidence="2">Belongs to the major facilitator superfamily. Sugar transporter (TC 2.A.1.1) family.</text>
</comment>
<accession>A0A9P5BRA5</accession>